<dbReference type="AlphaFoldDB" id="A0A8H4VI18"/>
<dbReference type="Proteomes" id="UP000521872">
    <property type="component" value="Unassembled WGS sequence"/>
</dbReference>
<dbReference type="Gene3D" id="1.25.40.10">
    <property type="entry name" value="Tetratricopeptide repeat domain"/>
    <property type="match status" value="2"/>
</dbReference>
<sequence>MADPLSISLAVITLGTALKDLTELALKLHNSFTKPRRNMRHAQSLAAETLEIVQDLDKYYQSHRGALDNMPEVRDAVVALSKDMRSVYNKCSPFFQIEPSQTGLRQTIVLIDLWLKRKELELNIRNLKEQANRCYRRFTRHAQLGTVVAIGELKGAVSEGFSATGRQLSSLQVSDENVLAFMGSTHAVLSTLPPGVMLSEDLVFKLYVRGHVGKIDNILKELALERSYAVGRRHKAVSLNIETCFALSALADVEYVRGHTVTNLIRMQQRLLNIKAGVCPMQEGAWALDTLSVDLSRLRMRSESIILRTWSADLFRTLMKTRRKVYAPHLAFVLSELTRSFYYGGDLTQAISTSKECLSLLKTCAPTFTMKVLMAQVLSDLACTRRATGEHPSAWLQDAQDSITIFECIGAGQMTITGPVRGGNDVVFSGISGRDDALAEYAIALDEQRKFLYDSRRYQESLDAAKRSLALYRALAQCYKEVDHQSRIGRLCIFLCDDVFRDVISLSSALTYAEEAVRTWQKVDETTRDQAENISYSLSMQAKILVKMGRRDALEVFQELARRVRCMTTNLQWHIEKLQDVSSSLYQQGHFAEAATTSRAVVEISRQSAETLLPISRVEILLHHAIHCEPVGCMSEGLVSSQEALVVTGQQRMKDAASTEQYLFCVGWAVYFLLEAGYPEEAIRQCQHAINVIPSLSGYGSTVVLDIISTKALAYLRLGRLSLAAETISKGYDFADSTTLDLRHDPWYGQLLSVAALVKRCEGDQDNALAAIKAAISIKSVNLRSQLCALSDVQADMGHDAEGLRTAEGLLPRDCQTASLNIDQHQYRSSQYTLCLRLFYSGNLTQARQLILEVRCFYEWHAHSHKAWFIELARALRAEGILECASDRHAEGAVARTRLNELQ</sequence>
<dbReference type="InterPro" id="IPR011990">
    <property type="entry name" value="TPR-like_helical_dom_sf"/>
</dbReference>
<keyword evidence="2" id="KW-1185">Reference proteome</keyword>
<evidence type="ECO:0000313" key="1">
    <source>
        <dbReference type="EMBL" id="KAF4610107.1"/>
    </source>
</evidence>
<dbReference type="SUPFAM" id="SSF48452">
    <property type="entry name" value="TPR-like"/>
    <property type="match status" value="1"/>
</dbReference>
<comment type="caution">
    <text evidence="1">The sequence shown here is derived from an EMBL/GenBank/DDBJ whole genome shotgun (WGS) entry which is preliminary data.</text>
</comment>
<accession>A0A8H4VI18</accession>
<gene>
    <name evidence="1" type="ORF">D9613_010422</name>
</gene>
<proteinExistence type="predicted"/>
<protein>
    <submittedName>
        <fullName evidence="1">Uncharacterized protein</fullName>
    </submittedName>
</protein>
<organism evidence="1 2">
    <name type="scientific">Agrocybe pediades</name>
    <dbReference type="NCBI Taxonomy" id="84607"/>
    <lineage>
        <taxon>Eukaryota</taxon>
        <taxon>Fungi</taxon>
        <taxon>Dikarya</taxon>
        <taxon>Basidiomycota</taxon>
        <taxon>Agaricomycotina</taxon>
        <taxon>Agaricomycetes</taxon>
        <taxon>Agaricomycetidae</taxon>
        <taxon>Agaricales</taxon>
        <taxon>Agaricineae</taxon>
        <taxon>Strophariaceae</taxon>
        <taxon>Agrocybe</taxon>
    </lineage>
</organism>
<name>A0A8H4VI18_9AGAR</name>
<reference evidence="1 2" key="1">
    <citation type="submission" date="2019-12" db="EMBL/GenBank/DDBJ databases">
        <authorList>
            <person name="Floudas D."/>
            <person name="Bentzer J."/>
            <person name="Ahren D."/>
            <person name="Johansson T."/>
            <person name="Persson P."/>
            <person name="Tunlid A."/>
        </authorList>
    </citation>
    <scope>NUCLEOTIDE SEQUENCE [LARGE SCALE GENOMIC DNA]</scope>
    <source>
        <strain evidence="1 2">CBS 102.39</strain>
    </source>
</reference>
<dbReference type="EMBL" id="JAACJL010000059">
    <property type="protein sequence ID" value="KAF4610107.1"/>
    <property type="molecule type" value="Genomic_DNA"/>
</dbReference>
<evidence type="ECO:0000313" key="2">
    <source>
        <dbReference type="Proteomes" id="UP000521872"/>
    </source>
</evidence>